<feature type="non-terminal residue" evidence="1">
    <location>
        <position position="1"/>
    </location>
</feature>
<dbReference type="AlphaFoldDB" id="A0ABD0PFB0"/>
<reference evidence="1 2" key="1">
    <citation type="submission" date="2024-05" db="EMBL/GenBank/DDBJ databases">
        <title>Genome sequencing and assembly of Indian major carp, Cirrhinus mrigala (Hamilton, 1822).</title>
        <authorList>
            <person name="Mohindra V."/>
            <person name="Chowdhury L.M."/>
            <person name="Lal K."/>
            <person name="Jena J.K."/>
        </authorList>
    </citation>
    <scope>NUCLEOTIDE SEQUENCE [LARGE SCALE GENOMIC DNA]</scope>
    <source>
        <strain evidence="1">CM1030</strain>
        <tissue evidence="1">Blood</tissue>
    </source>
</reference>
<dbReference type="EMBL" id="JAMKFB020000016">
    <property type="protein sequence ID" value="KAL0172748.1"/>
    <property type="molecule type" value="Genomic_DNA"/>
</dbReference>
<sequence>NGNPLEITLRGNESIIQVSGKYYSGYIYEIMFVTIGQPYGISFNFYPTQDGSELDFGCIDEIKRINLIDETSLEDRVRSIHPHDIEA</sequence>
<name>A0ABD0PFB0_CIRMR</name>
<dbReference type="Gene3D" id="2.100.10.30">
    <property type="entry name" value="Jacalin-like lectin domain"/>
    <property type="match status" value="1"/>
</dbReference>
<proteinExistence type="predicted"/>
<organism evidence="1 2">
    <name type="scientific">Cirrhinus mrigala</name>
    <name type="common">Mrigala</name>
    <dbReference type="NCBI Taxonomy" id="683832"/>
    <lineage>
        <taxon>Eukaryota</taxon>
        <taxon>Metazoa</taxon>
        <taxon>Chordata</taxon>
        <taxon>Craniata</taxon>
        <taxon>Vertebrata</taxon>
        <taxon>Euteleostomi</taxon>
        <taxon>Actinopterygii</taxon>
        <taxon>Neopterygii</taxon>
        <taxon>Teleostei</taxon>
        <taxon>Ostariophysi</taxon>
        <taxon>Cypriniformes</taxon>
        <taxon>Cyprinidae</taxon>
        <taxon>Labeoninae</taxon>
        <taxon>Labeonini</taxon>
        <taxon>Cirrhinus</taxon>
    </lineage>
</organism>
<comment type="caution">
    <text evidence="1">The sequence shown here is derived from an EMBL/GenBank/DDBJ whole genome shotgun (WGS) entry which is preliminary data.</text>
</comment>
<feature type="non-terminal residue" evidence="1">
    <location>
        <position position="87"/>
    </location>
</feature>
<evidence type="ECO:0000313" key="1">
    <source>
        <dbReference type="EMBL" id="KAL0172748.1"/>
    </source>
</evidence>
<dbReference type="InterPro" id="IPR036404">
    <property type="entry name" value="Jacalin-like_lectin_dom_sf"/>
</dbReference>
<dbReference type="Proteomes" id="UP001529510">
    <property type="component" value="Unassembled WGS sequence"/>
</dbReference>
<gene>
    <name evidence="1" type="ORF">M9458_033059</name>
</gene>
<accession>A0ABD0PFB0</accession>
<evidence type="ECO:0000313" key="2">
    <source>
        <dbReference type="Proteomes" id="UP001529510"/>
    </source>
</evidence>
<protein>
    <submittedName>
        <fullName evidence="1">Uncharacterized protein</fullName>
    </submittedName>
</protein>
<keyword evidence="2" id="KW-1185">Reference proteome</keyword>